<feature type="active site" evidence="7">
    <location>
        <position position="530"/>
    </location>
</feature>
<evidence type="ECO:0000256" key="1">
    <source>
        <dbReference type="ARBA" id="ARBA00004926"/>
    </source>
</evidence>
<dbReference type="PROSITE" id="PS00765">
    <property type="entry name" value="P_GLUCOSE_ISOMERASE_1"/>
    <property type="match status" value="1"/>
</dbReference>
<dbReference type="RefSeq" id="WP_182664755.1">
    <property type="nucleotide sequence ID" value="NZ_JACIVI010000004.1"/>
</dbReference>
<comment type="pathway">
    <text evidence="7">Carbohydrate biosynthesis; gluconeogenesis.</text>
</comment>
<reference evidence="9 10" key="1">
    <citation type="submission" date="2020-08" db="EMBL/GenBank/DDBJ databases">
        <title>Aquariorum lacteus gen. nov., sp. nov., a new member of the family Comamonadaceae, isolated from freshwater aquarium.</title>
        <authorList>
            <person name="Chun S.-J."/>
        </authorList>
    </citation>
    <scope>NUCLEOTIDE SEQUENCE [LARGE SCALE GENOMIC DNA]</scope>
    <source>
        <strain evidence="9 10">SJAQ100</strain>
    </source>
</reference>
<evidence type="ECO:0000256" key="6">
    <source>
        <dbReference type="ARBA" id="ARBA00029321"/>
    </source>
</evidence>
<feature type="active site" description="Proton donor" evidence="7">
    <location>
        <position position="356"/>
    </location>
</feature>
<dbReference type="InterPro" id="IPR046348">
    <property type="entry name" value="SIS_dom_sf"/>
</dbReference>
<evidence type="ECO:0000313" key="10">
    <source>
        <dbReference type="Proteomes" id="UP000586093"/>
    </source>
</evidence>
<dbReference type="InterPro" id="IPR023096">
    <property type="entry name" value="G6P_Isomerase_C"/>
</dbReference>
<dbReference type="EMBL" id="JACIVI010000004">
    <property type="protein sequence ID" value="MBB1162628.1"/>
    <property type="molecule type" value="Genomic_DNA"/>
</dbReference>
<dbReference type="InterPro" id="IPR001672">
    <property type="entry name" value="G6P_Isomerase"/>
</dbReference>
<dbReference type="InterPro" id="IPR035476">
    <property type="entry name" value="SIS_PGI_1"/>
</dbReference>
<feature type="active site" evidence="7">
    <location>
        <position position="387"/>
    </location>
</feature>
<evidence type="ECO:0000256" key="7">
    <source>
        <dbReference type="HAMAP-Rule" id="MF_00473"/>
    </source>
</evidence>
<keyword evidence="4 7" id="KW-0324">Glycolysis</keyword>
<dbReference type="PANTHER" id="PTHR11469:SF1">
    <property type="entry name" value="GLUCOSE-6-PHOSPHATE ISOMERASE"/>
    <property type="match status" value="1"/>
</dbReference>
<dbReference type="NCBIfam" id="NF001211">
    <property type="entry name" value="PRK00179.1"/>
    <property type="match status" value="1"/>
</dbReference>
<dbReference type="Pfam" id="PF00342">
    <property type="entry name" value="PGI"/>
    <property type="match status" value="1"/>
</dbReference>
<organism evidence="9 10">
    <name type="scientific">Aquariibacter albus</name>
    <dbReference type="NCBI Taxonomy" id="2759899"/>
    <lineage>
        <taxon>Bacteria</taxon>
        <taxon>Pseudomonadati</taxon>
        <taxon>Pseudomonadota</taxon>
        <taxon>Betaproteobacteria</taxon>
        <taxon>Burkholderiales</taxon>
        <taxon>Sphaerotilaceae</taxon>
        <taxon>Aquariibacter</taxon>
    </lineage>
</organism>
<keyword evidence="7" id="KW-0963">Cytoplasm</keyword>
<dbReference type="GO" id="GO:0048029">
    <property type="term" value="F:monosaccharide binding"/>
    <property type="evidence" value="ECO:0007669"/>
    <property type="project" value="TreeGrafter"/>
</dbReference>
<evidence type="ECO:0000313" key="9">
    <source>
        <dbReference type="EMBL" id="MBB1162628.1"/>
    </source>
</evidence>
<dbReference type="InterPro" id="IPR035482">
    <property type="entry name" value="SIS_PGI_2"/>
</dbReference>
<gene>
    <name evidence="7 9" type="primary">pgi</name>
    <name evidence="9" type="ORF">H4F90_11625</name>
</gene>
<dbReference type="EC" id="5.3.1.9" evidence="7"/>
<keyword evidence="3 7" id="KW-0312">Gluconeogenesis</keyword>
<dbReference type="PROSITE" id="PS51463">
    <property type="entry name" value="P_GLUCOSE_ISOMERASE_3"/>
    <property type="match status" value="1"/>
</dbReference>
<dbReference type="HAMAP" id="MF_00473">
    <property type="entry name" value="G6P_isomerase"/>
    <property type="match status" value="1"/>
</dbReference>
<dbReference type="AlphaFoldDB" id="A0A839HSL8"/>
<dbReference type="PANTHER" id="PTHR11469">
    <property type="entry name" value="GLUCOSE-6-PHOSPHATE ISOMERASE"/>
    <property type="match status" value="1"/>
</dbReference>
<evidence type="ECO:0000256" key="3">
    <source>
        <dbReference type="ARBA" id="ARBA00022432"/>
    </source>
</evidence>
<dbReference type="GO" id="GO:0005829">
    <property type="term" value="C:cytosol"/>
    <property type="evidence" value="ECO:0007669"/>
    <property type="project" value="TreeGrafter"/>
</dbReference>
<sequence>MQTNDSSLPPRGDRTPAWSELAALQHTRGAGFELQAAFAADPQRAARYTVEAPGLRADLSKQHWDEAIHAQLLALAEQVQLPARRAAQFAGQIANPTEGRPALHMALRAPRGAGGPFEAEVHGVLDRLLAYAEGVRAEADAGVGPGGRPPIRHIVNLGIGGSDLGPQMVVPALRAHSHPGLSLHFAGNVDGHDLLPLLARLKPEETLFIIASKTFTTQETMANARLARAWFLAEGGHDIARHFVATTTNVKAAAEFGITTTFGFWDWVGGRYSLWSAIGLPIALALGEAGFRALLAGAHAMDRHAVEAPLAGNLPTLLGLLDVWLRNFQGCPSRNLAPYHQGLARLPAWLQQLEMESNGKGVDLAGEPLPFATSPVVWGEAGTNGQHAFFQMLHQGTDTVPVEFILVREPATGVERLKPATAAALAPLLAEQQRMLLANGLAQAQALMLGKTAEQALGETVPTAAPDQAPELIARHRRFPGNRPSTLLMLARLDPWHLGALLAMYEHRVFTSATVWGINPFDQWGVELGKSLCNALLPRLGSGDTTGLDGSTAAALDWLRG</sequence>
<keyword evidence="10" id="KW-1185">Reference proteome</keyword>
<proteinExistence type="inferred from homology"/>
<comment type="similarity">
    <text evidence="2 7 8">Belongs to the GPI family.</text>
</comment>
<evidence type="ECO:0000256" key="8">
    <source>
        <dbReference type="RuleBase" id="RU000612"/>
    </source>
</evidence>
<protein>
    <recommendedName>
        <fullName evidence="7">Glucose-6-phosphate isomerase</fullName>
        <shortName evidence="7">GPI</shortName>
        <ecNumber evidence="7">5.3.1.9</ecNumber>
    </recommendedName>
    <alternativeName>
        <fullName evidence="7">Phosphoglucose isomerase</fullName>
        <shortName evidence="7">PGI</shortName>
    </alternativeName>
    <alternativeName>
        <fullName evidence="7">Phosphohexose isomerase</fullName>
        <shortName evidence="7">PHI</shortName>
    </alternativeName>
</protein>
<dbReference type="CDD" id="cd05016">
    <property type="entry name" value="SIS_PGI_2"/>
    <property type="match status" value="1"/>
</dbReference>
<dbReference type="GO" id="GO:0004347">
    <property type="term" value="F:glucose-6-phosphate isomerase activity"/>
    <property type="evidence" value="ECO:0007669"/>
    <property type="project" value="UniProtKB-UniRule"/>
</dbReference>
<name>A0A839HSL8_9BURK</name>
<comment type="pathway">
    <text evidence="1 7 8">Carbohydrate degradation; glycolysis; D-glyceraldehyde 3-phosphate and glycerone phosphate from D-glucose: step 2/4.</text>
</comment>
<dbReference type="Gene3D" id="3.40.50.10490">
    <property type="entry name" value="Glucose-6-phosphate isomerase like protein, domain 1"/>
    <property type="match status" value="2"/>
</dbReference>
<comment type="catalytic activity">
    <reaction evidence="6 7 8">
        <text>alpha-D-glucose 6-phosphate = beta-D-fructose 6-phosphate</text>
        <dbReference type="Rhea" id="RHEA:11816"/>
        <dbReference type="ChEBI" id="CHEBI:57634"/>
        <dbReference type="ChEBI" id="CHEBI:58225"/>
        <dbReference type="EC" id="5.3.1.9"/>
    </reaction>
</comment>
<dbReference type="PROSITE" id="PS00174">
    <property type="entry name" value="P_GLUCOSE_ISOMERASE_2"/>
    <property type="match status" value="1"/>
</dbReference>
<dbReference type="GO" id="GO:0097367">
    <property type="term" value="F:carbohydrate derivative binding"/>
    <property type="evidence" value="ECO:0007669"/>
    <property type="project" value="InterPro"/>
</dbReference>
<dbReference type="UniPathway" id="UPA00109">
    <property type="reaction ID" value="UER00181"/>
</dbReference>
<accession>A0A839HSL8</accession>
<evidence type="ECO:0000256" key="5">
    <source>
        <dbReference type="ARBA" id="ARBA00023235"/>
    </source>
</evidence>
<dbReference type="SUPFAM" id="SSF53697">
    <property type="entry name" value="SIS domain"/>
    <property type="match status" value="1"/>
</dbReference>
<comment type="caution">
    <text evidence="9">The sequence shown here is derived from an EMBL/GenBank/DDBJ whole genome shotgun (WGS) entry which is preliminary data.</text>
</comment>
<dbReference type="CDD" id="cd05015">
    <property type="entry name" value="SIS_PGI_1"/>
    <property type="match status" value="1"/>
</dbReference>
<dbReference type="Proteomes" id="UP000586093">
    <property type="component" value="Unassembled WGS sequence"/>
</dbReference>
<keyword evidence="5 7" id="KW-0413">Isomerase</keyword>
<dbReference type="UniPathway" id="UPA00138"/>
<evidence type="ECO:0000256" key="4">
    <source>
        <dbReference type="ARBA" id="ARBA00023152"/>
    </source>
</evidence>
<comment type="function">
    <text evidence="7">Catalyzes the reversible isomerization of glucose-6-phosphate to fructose-6-phosphate.</text>
</comment>
<dbReference type="InterPro" id="IPR018189">
    <property type="entry name" value="Phosphoglucose_isomerase_CS"/>
</dbReference>
<dbReference type="Gene3D" id="1.10.1390.10">
    <property type="match status" value="1"/>
</dbReference>
<evidence type="ECO:0000256" key="2">
    <source>
        <dbReference type="ARBA" id="ARBA00006604"/>
    </source>
</evidence>
<comment type="subcellular location">
    <subcellularLocation>
        <location evidence="7">Cytoplasm</location>
    </subcellularLocation>
</comment>
<dbReference type="PRINTS" id="PR00662">
    <property type="entry name" value="G6PISOMERASE"/>
</dbReference>
<dbReference type="GO" id="GO:0006094">
    <property type="term" value="P:gluconeogenesis"/>
    <property type="evidence" value="ECO:0007669"/>
    <property type="project" value="UniProtKB-UniRule"/>
</dbReference>
<dbReference type="GO" id="GO:0051156">
    <property type="term" value="P:glucose 6-phosphate metabolic process"/>
    <property type="evidence" value="ECO:0007669"/>
    <property type="project" value="TreeGrafter"/>
</dbReference>
<dbReference type="GO" id="GO:0006096">
    <property type="term" value="P:glycolytic process"/>
    <property type="evidence" value="ECO:0007669"/>
    <property type="project" value="UniProtKB-UniRule"/>
</dbReference>